<evidence type="ECO:0000313" key="3">
    <source>
        <dbReference type="RefSeq" id="XP_033175483.1"/>
    </source>
</evidence>
<keyword evidence="2" id="KW-1185">Reference proteome</keyword>
<evidence type="ECO:0000313" key="2">
    <source>
        <dbReference type="Proteomes" id="UP000515180"/>
    </source>
</evidence>
<dbReference type="Proteomes" id="UP000515180">
    <property type="component" value="Unplaced"/>
</dbReference>
<proteinExistence type="predicted"/>
<feature type="region of interest" description="Disordered" evidence="1">
    <location>
        <begin position="71"/>
        <end position="127"/>
    </location>
</feature>
<protein>
    <submittedName>
        <fullName evidence="3">Uncharacterized protein LOC105680450</fullName>
    </submittedName>
</protein>
<evidence type="ECO:0000256" key="1">
    <source>
        <dbReference type="SAM" id="MobiDB-lite"/>
    </source>
</evidence>
<name>A0A6P8L238_BOMIM</name>
<accession>A0A6P8L238</accession>
<dbReference type="AlphaFoldDB" id="A0A6P8L238"/>
<sequence length="154" mass="18707">MEERLDRVQRRYAKWILGLNTTTRNYILIEECEIIEIKEKALKRAARYEETALESKKEIVKECIKERERNWGNGHEGKRARKRKKGLEEERKGGTQIEAEEEQERMTADQIIEGRRKREAEERGKRIRKSKYNIHYRNIVKEKLSKYLEGRMKW</sequence>
<dbReference type="RefSeq" id="XP_033175483.1">
    <property type="nucleotide sequence ID" value="XM_033319592.1"/>
</dbReference>
<dbReference type="GeneID" id="105680450"/>
<organism evidence="2 3">
    <name type="scientific">Bombus impatiens</name>
    <name type="common">Bumblebee</name>
    <dbReference type="NCBI Taxonomy" id="132113"/>
    <lineage>
        <taxon>Eukaryota</taxon>
        <taxon>Metazoa</taxon>
        <taxon>Ecdysozoa</taxon>
        <taxon>Arthropoda</taxon>
        <taxon>Hexapoda</taxon>
        <taxon>Insecta</taxon>
        <taxon>Pterygota</taxon>
        <taxon>Neoptera</taxon>
        <taxon>Endopterygota</taxon>
        <taxon>Hymenoptera</taxon>
        <taxon>Apocrita</taxon>
        <taxon>Aculeata</taxon>
        <taxon>Apoidea</taxon>
        <taxon>Anthophila</taxon>
        <taxon>Apidae</taxon>
        <taxon>Bombus</taxon>
        <taxon>Pyrobombus</taxon>
    </lineage>
</organism>
<reference evidence="3" key="1">
    <citation type="submission" date="2025-08" db="UniProtKB">
        <authorList>
            <consortium name="RefSeq"/>
        </authorList>
    </citation>
    <scope>IDENTIFICATION</scope>
</reference>
<feature type="compositionally biased region" description="Basic and acidic residues" evidence="1">
    <location>
        <begin position="104"/>
        <end position="124"/>
    </location>
</feature>
<gene>
    <name evidence="3" type="primary">LOC105680450</name>
</gene>